<dbReference type="EMBL" id="CP017415">
    <property type="protein sequence ID" value="AOU99185.1"/>
    <property type="molecule type" value="Genomic_DNA"/>
</dbReference>
<dbReference type="AlphaFoldDB" id="A0A1D8IS19"/>
<keyword evidence="1" id="KW-1133">Transmembrane helix</keyword>
<organism evidence="2 3">
    <name type="scientific">Acidihalobacter yilgarnensis</name>
    <dbReference type="NCBI Taxonomy" id="2819280"/>
    <lineage>
        <taxon>Bacteria</taxon>
        <taxon>Pseudomonadati</taxon>
        <taxon>Pseudomonadota</taxon>
        <taxon>Gammaproteobacteria</taxon>
        <taxon>Chromatiales</taxon>
        <taxon>Ectothiorhodospiraceae</taxon>
        <taxon>Acidihalobacter</taxon>
    </lineage>
</organism>
<evidence type="ECO:0000256" key="1">
    <source>
        <dbReference type="SAM" id="Phobius"/>
    </source>
</evidence>
<keyword evidence="1" id="KW-0812">Transmembrane</keyword>
<keyword evidence="3" id="KW-1185">Reference proteome</keyword>
<dbReference type="Proteomes" id="UP000095401">
    <property type="component" value="Chromosome"/>
</dbReference>
<sequence length="95" mass="11413">MHGYVSFSKIYWLIIRYVFYVQMKIISRNGWDISQAEAIYAVVFLKLLINIILMLDTFFWKFFGDFRRFPCDKLVNYPNYFCMPFFSPVVSSFSG</sequence>
<gene>
    <name evidence="2" type="ORF">BI364_15700</name>
</gene>
<keyword evidence="1" id="KW-0472">Membrane</keyword>
<protein>
    <submittedName>
        <fullName evidence="2">Uncharacterized protein</fullName>
    </submittedName>
</protein>
<proteinExistence type="predicted"/>
<accession>A0A1D8IS19</accession>
<reference evidence="3" key="1">
    <citation type="submission" date="2016-09" db="EMBL/GenBank/DDBJ databases">
        <title>Acidihalobacter prosperus F5.</title>
        <authorList>
            <person name="Khaleque H.N."/>
            <person name="Ramsay J.P."/>
            <person name="Kaksonen A.H."/>
            <person name="Boxall N.J."/>
            <person name="Watkin E.L.J."/>
        </authorList>
    </citation>
    <scope>NUCLEOTIDE SEQUENCE [LARGE SCALE GENOMIC DNA]</scope>
    <source>
        <strain evidence="3">F5</strain>
    </source>
</reference>
<dbReference type="KEGG" id="aprs:BI364_15700"/>
<feature type="transmembrane region" description="Helical" evidence="1">
    <location>
        <begin position="38"/>
        <end position="60"/>
    </location>
</feature>
<evidence type="ECO:0000313" key="2">
    <source>
        <dbReference type="EMBL" id="AOU99185.1"/>
    </source>
</evidence>
<evidence type="ECO:0000313" key="3">
    <source>
        <dbReference type="Proteomes" id="UP000095401"/>
    </source>
</evidence>
<name>A0A1D8IS19_9GAMM</name>